<comment type="similarity">
    <text evidence="3 7">Belongs to the flavin monoamine oxidase family.</text>
</comment>
<dbReference type="HOGENOM" id="CLU_004498_0_1_1"/>
<evidence type="ECO:0000256" key="5">
    <source>
        <dbReference type="ARBA" id="ARBA00048448"/>
    </source>
</evidence>
<dbReference type="InterPro" id="IPR002937">
    <property type="entry name" value="Amino_oxidase"/>
</dbReference>
<reference evidence="9" key="2">
    <citation type="submission" date="2015-02" db="UniProtKB">
        <authorList>
            <consortium name="EnsemblMetazoa"/>
        </authorList>
    </citation>
    <scope>IDENTIFICATION</scope>
</reference>
<dbReference type="AlphaFoldDB" id="T1INA7"/>
<dbReference type="Gene3D" id="3.50.50.60">
    <property type="entry name" value="FAD/NAD(P)-binding domain"/>
    <property type="match status" value="1"/>
</dbReference>
<dbReference type="Proteomes" id="UP000014500">
    <property type="component" value="Unassembled WGS sequence"/>
</dbReference>
<dbReference type="EnsemblMetazoa" id="SMAR002484-RA">
    <property type="protein sequence ID" value="SMAR002484-PA"/>
    <property type="gene ID" value="SMAR002484"/>
</dbReference>
<dbReference type="STRING" id="126957.T1INA7"/>
<evidence type="ECO:0000256" key="4">
    <source>
        <dbReference type="ARBA" id="ARBA00023002"/>
    </source>
</evidence>
<evidence type="ECO:0000313" key="10">
    <source>
        <dbReference type="Proteomes" id="UP000014500"/>
    </source>
</evidence>
<evidence type="ECO:0000256" key="2">
    <source>
        <dbReference type="ARBA" id="ARBA00004362"/>
    </source>
</evidence>
<dbReference type="PRINTS" id="PR00757">
    <property type="entry name" value="AMINEOXDASEF"/>
</dbReference>
<evidence type="ECO:0000259" key="8">
    <source>
        <dbReference type="Pfam" id="PF01593"/>
    </source>
</evidence>
<protein>
    <recommendedName>
        <fullName evidence="7">Amine oxidase</fullName>
        <ecNumber evidence="7">1.4.3.-</ecNumber>
    </recommendedName>
</protein>
<dbReference type="PANTHER" id="PTHR43563">
    <property type="entry name" value="AMINE OXIDASE"/>
    <property type="match status" value="1"/>
</dbReference>
<reference evidence="10" key="1">
    <citation type="submission" date="2011-05" db="EMBL/GenBank/DDBJ databases">
        <authorList>
            <person name="Richards S.R."/>
            <person name="Qu J."/>
            <person name="Jiang H."/>
            <person name="Jhangiani S.N."/>
            <person name="Agravi P."/>
            <person name="Goodspeed R."/>
            <person name="Gross S."/>
            <person name="Mandapat C."/>
            <person name="Jackson L."/>
            <person name="Mathew T."/>
            <person name="Pu L."/>
            <person name="Thornton R."/>
            <person name="Saada N."/>
            <person name="Wilczek-Boney K.B."/>
            <person name="Lee S."/>
            <person name="Kovar C."/>
            <person name="Wu Y."/>
            <person name="Scherer S.E."/>
            <person name="Worley K.C."/>
            <person name="Muzny D.M."/>
            <person name="Gibbs R."/>
        </authorList>
    </citation>
    <scope>NUCLEOTIDE SEQUENCE</scope>
    <source>
        <strain evidence="10">Brora</strain>
    </source>
</reference>
<feature type="binding site" evidence="6">
    <location>
        <position position="20"/>
    </location>
    <ligand>
        <name>FAD</name>
        <dbReference type="ChEBI" id="CHEBI:57692"/>
    </ligand>
</feature>
<dbReference type="Gene3D" id="1.10.405.10">
    <property type="entry name" value="Guanine Nucleotide Dissociation Inhibitor, domain 1"/>
    <property type="match status" value="1"/>
</dbReference>
<dbReference type="GO" id="GO:0008131">
    <property type="term" value="F:primary methylamine oxidase activity"/>
    <property type="evidence" value="ECO:0007669"/>
    <property type="project" value="TreeGrafter"/>
</dbReference>
<keyword evidence="7" id="KW-0274">FAD</keyword>
<dbReference type="OMA" id="GHEWSTE"/>
<name>T1INA7_STRMM</name>
<dbReference type="InterPro" id="IPR001613">
    <property type="entry name" value="Flavin_amine_oxidase"/>
</dbReference>
<keyword evidence="7" id="KW-0285">Flavoprotein</keyword>
<comment type="catalytic activity">
    <reaction evidence="5">
        <text>a secondary aliphatic amine + O2 + H2O = a primary amine + an aldehyde + H2O2</text>
        <dbReference type="Rhea" id="RHEA:26414"/>
        <dbReference type="ChEBI" id="CHEBI:15377"/>
        <dbReference type="ChEBI" id="CHEBI:15379"/>
        <dbReference type="ChEBI" id="CHEBI:16240"/>
        <dbReference type="ChEBI" id="CHEBI:17478"/>
        <dbReference type="ChEBI" id="CHEBI:58855"/>
        <dbReference type="ChEBI" id="CHEBI:65296"/>
        <dbReference type="EC" id="1.4.3.4"/>
    </reaction>
</comment>
<sequence>MAEQDEIIKTEVIIVGAGLSGLSAAKLLAEKKVNVTVLEARDRVGGRTFTKKDPLYGWVDLGGAYVGPTQNHILRLAHEMGVKTYRIFSDLDFIHFSKNKRIMYSSQWPKFPSNPTATWELSYTMEIMDKMAEEIPPEAPWKAPRAKEWDNMTLQDFFEKQCWTEEAKEFGRCFCQANVTAEPWQISLLWFLWYIRSSCGTVRIWNVSEGAQERKFIGGSQQISEKMAERLGDSVKLNSPVCNLVQSVDSVTAQTLDGTIYEGVYVIMAIPPPLLLKIHYDPPLPPSKHQLIQRVSMGVCIKCELFYKRPFWREKGMNGFITCADGIECVGNVTDDCLPNSNLAALTCFVYTEKAFELLGMSREGRINSLTKSLSKILGTHEALDVVAYEDQNWVGEQYTGGCYTTTFPPGVITQFGSVLRAPFHRLIFAGTETASEWSGYMNGAVEAGERAARECLHMMGRLKKSEIWFDFGPKL</sequence>
<dbReference type="InterPro" id="IPR050703">
    <property type="entry name" value="Flavin_MAO"/>
</dbReference>
<dbReference type="GO" id="GO:0050660">
    <property type="term" value="F:flavin adenine dinucleotide binding"/>
    <property type="evidence" value="ECO:0007669"/>
    <property type="project" value="TreeGrafter"/>
</dbReference>
<organism evidence="9 10">
    <name type="scientific">Strigamia maritima</name>
    <name type="common">European centipede</name>
    <name type="synonym">Geophilus maritimus</name>
    <dbReference type="NCBI Taxonomy" id="126957"/>
    <lineage>
        <taxon>Eukaryota</taxon>
        <taxon>Metazoa</taxon>
        <taxon>Ecdysozoa</taxon>
        <taxon>Arthropoda</taxon>
        <taxon>Myriapoda</taxon>
        <taxon>Chilopoda</taxon>
        <taxon>Pleurostigmophora</taxon>
        <taxon>Geophilomorpha</taxon>
        <taxon>Linotaeniidae</taxon>
        <taxon>Strigamia</taxon>
    </lineage>
</organism>
<dbReference type="SUPFAM" id="SSF54373">
    <property type="entry name" value="FAD-linked reductases, C-terminal domain"/>
    <property type="match status" value="1"/>
</dbReference>
<dbReference type="SUPFAM" id="SSF51905">
    <property type="entry name" value="FAD/NAD(P)-binding domain"/>
    <property type="match status" value="1"/>
</dbReference>
<feature type="binding site" evidence="6">
    <location>
        <position position="241"/>
    </location>
    <ligand>
        <name>substrate</name>
    </ligand>
</feature>
<feature type="domain" description="Amine oxidase" evidence="8">
    <location>
        <begin position="19"/>
        <end position="457"/>
    </location>
</feature>
<feature type="binding site" evidence="6">
    <location>
        <position position="349"/>
    </location>
    <ligand>
        <name>substrate</name>
    </ligand>
</feature>
<proteinExistence type="inferred from homology"/>
<keyword evidence="10" id="KW-1185">Reference proteome</keyword>
<comment type="cofactor">
    <cofactor evidence="1 7">
        <name>FAD</name>
        <dbReference type="ChEBI" id="CHEBI:57692"/>
    </cofactor>
</comment>
<dbReference type="GO" id="GO:0097621">
    <property type="term" value="F:monoamine oxidase activity"/>
    <property type="evidence" value="ECO:0007669"/>
    <property type="project" value="UniProtKB-EC"/>
</dbReference>
<evidence type="ECO:0000256" key="6">
    <source>
        <dbReference type="PIRSR" id="PIRSR601613-1"/>
    </source>
</evidence>
<dbReference type="Pfam" id="PF01593">
    <property type="entry name" value="Amino_oxidase"/>
    <property type="match status" value="1"/>
</dbReference>
<feature type="binding site" evidence="6">
    <location>
        <begin position="39"/>
        <end position="40"/>
    </location>
    <ligand>
        <name>FAD</name>
        <dbReference type="ChEBI" id="CHEBI:57692"/>
    </ligand>
</feature>
<dbReference type="EMBL" id="JH431152">
    <property type="status" value="NOT_ANNOTATED_CDS"/>
    <property type="molecule type" value="Genomic_DNA"/>
</dbReference>
<dbReference type="InterPro" id="IPR036188">
    <property type="entry name" value="FAD/NAD-bd_sf"/>
</dbReference>
<accession>T1INA7</accession>
<dbReference type="Gene3D" id="3.90.660.10">
    <property type="match status" value="1"/>
</dbReference>
<evidence type="ECO:0000256" key="7">
    <source>
        <dbReference type="RuleBase" id="RU362067"/>
    </source>
</evidence>
<dbReference type="GO" id="GO:0005741">
    <property type="term" value="C:mitochondrial outer membrane"/>
    <property type="evidence" value="ECO:0007669"/>
    <property type="project" value="UniProtKB-SubCell"/>
</dbReference>
<evidence type="ECO:0000256" key="3">
    <source>
        <dbReference type="ARBA" id="ARBA00005995"/>
    </source>
</evidence>
<dbReference type="PhylomeDB" id="T1INA7"/>
<dbReference type="PANTHER" id="PTHR43563:SF23">
    <property type="entry name" value="AMINE OXIDASE"/>
    <property type="match status" value="1"/>
</dbReference>
<evidence type="ECO:0000313" key="9">
    <source>
        <dbReference type="EnsemblMetazoa" id="SMAR002484-PA"/>
    </source>
</evidence>
<evidence type="ECO:0000256" key="1">
    <source>
        <dbReference type="ARBA" id="ARBA00001974"/>
    </source>
</evidence>
<feature type="binding site" evidence="6">
    <location>
        <position position="433"/>
    </location>
    <ligand>
        <name>FAD</name>
        <dbReference type="ChEBI" id="CHEBI:57692"/>
    </ligand>
</feature>
<dbReference type="EC" id="1.4.3.-" evidence="7"/>
<dbReference type="eggNOG" id="KOG0029">
    <property type="taxonomic scope" value="Eukaryota"/>
</dbReference>
<comment type="subcellular location">
    <subcellularLocation>
        <location evidence="2">Mitochondrion outer membrane</location>
        <topology evidence="2">Single-pass type IV membrane protein</topology>
        <orientation evidence="2">Cytoplasmic side</orientation>
    </subcellularLocation>
</comment>
<keyword evidence="4 7" id="KW-0560">Oxidoreductase</keyword>